<reference evidence="1" key="2">
    <citation type="submission" date="2025-09" db="UniProtKB">
        <authorList>
            <consortium name="EnsemblPlants"/>
        </authorList>
    </citation>
    <scope>IDENTIFICATION</scope>
</reference>
<accession>A0ACD5TB68</accession>
<evidence type="ECO:0000313" key="1">
    <source>
        <dbReference type="EnsemblPlants" id="AVESA.00010b.r2.1AG0023310.1.CDS.1"/>
    </source>
</evidence>
<proteinExistence type="predicted"/>
<protein>
    <submittedName>
        <fullName evidence="1">Uncharacterized protein</fullName>
    </submittedName>
</protein>
<dbReference type="Proteomes" id="UP001732700">
    <property type="component" value="Chromosome 1A"/>
</dbReference>
<keyword evidence="2" id="KW-1185">Reference proteome</keyword>
<sequence>MRPTNKLLLLLVVVIVIVTAATTTFAGDTTTLCVAQEHDALLAFKRGITSVPAGRLASWRRGSDCCRWKGVVCSNRTGHVLELHLGMEEDQSYFSGQISQSLFSLEHLEHLDLGNNWLEFPSGGQTPTLWGCRKSLTYLNLSGMSFDDGMLPPQLGNLSNLQYLDLSNTVDGRQPEDLRSMQPTDLSWLTRLPLLHHLDLSGVNLSMVHDWPHIVNMIPSLKVLYLSRCELESANQRLPHLNLTRLERLDLSYNNFDHPSESCWFWNITSLTYLNLQENLLYGQLPRTLGKMTSLQFFDFSFSGNNLMAGVISPNLMRSLCNLEVLNFEYGLSSSSMTEIYESLPRCSPSKLRELNLGWNNITGTLPAGIGQFTSFVDLNLCNNHLTGLVPSEIFMLNNLTSLCLADNNLTGIITEEVFSGLTRLKYIDLSSNQMGPGFPPWLQRLAGVDYIDMEDTGITGQFPYWFSAAFSLAKKLDFSHNQINGSLPNNMENMSLHHLLLDGNQITGEMLPLPRNLISFSISNNALSGHIPESICESPQLQDMDLGSNRLEGEFPRCLRMRKIKSLILSNNMFLGKFPIFLQSCTNISFLDLSGNKLSGRLPTWIADLVAIQYLRLSYNMFSGSLPFSITNLREMYDMNLAGNRLSGAIPWNLSNLRSMVEKNDYPSVPFFDNFPVVTKRQELFYGDRLSDMVSIDLSSNFLTGVIPDEITSLGSLMNLNLSWNYLTGKIPHKIGSMASLESLDLSNNQLSGEIPLSLSNLSYLAWLDVSYNNLSGRIPSGPQLDTLYDNDPFMYSGNNGLCGPHLQQKCSRVNNAAKLGNGDNKKSDHVPDSINGLGSGFGVGLWVVLCTILFKKTWRIAYFRLFDKVYDSLYVFTKKNCARLARKTL</sequence>
<name>A0ACD5TB68_AVESA</name>
<organism evidence="1 2">
    <name type="scientific">Avena sativa</name>
    <name type="common">Oat</name>
    <dbReference type="NCBI Taxonomy" id="4498"/>
    <lineage>
        <taxon>Eukaryota</taxon>
        <taxon>Viridiplantae</taxon>
        <taxon>Streptophyta</taxon>
        <taxon>Embryophyta</taxon>
        <taxon>Tracheophyta</taxon>
        <taxon>Spermatophyta</taxon>
        <taxon>Magnoliopsida</taxon>
        <taxon>Liliopsida</taxon>
        <taxon>Poales</taxon>
        <taxon>Poaceae</taxon>
        <taxon>BOP clade</taxon>
        <taxon>Pooideae</taxon>
        <taxon>Poodae</taxon>
        <taxon>Poeae</taxon>
        <taxon>Poeae Chloroplast Group 1 (Aveneae type)</taxon>
        <taxon>Aveninae</taxon>
        <taxon>Avena</taxon>
    </lineage>
</organism>
<evidence type="ECO:0000313" key="2">
    <source>
        <dbReference type="Proteomes" id="UP001732700"/>
    </source>
</evidence>
<dbReference type="EnsemblPlants" id="AVESA.00010b.r2.1AG0023310.1">
    <property type="protein sequence ID" value="AVESA.00010b.r2.1AG0023310.1.CDS.1"/>
    <property type="gene ID" value="AVESA.00010b.r2.1AG0023310"/>
</dbReference>
<reference evidence="1" key="1">
    <citation type="submission" date="2021-05" db="EMBL/GenBank/DDBJ databases">
        <authorList>
            <person name="Scholz U."/>
            <person name="Mascher M."/>
            <person name="Fiebig A."/>
        </authorList>
    </citation>
    <scope>NUCLEOTIDE SEQUENCE [LARGE SCALE GENOMIC DNA]</scope>
</reference>